<reference evidence="11 12" key="3">
    <citation type="journal article" date="2016" name="Sci. Rep.">
        <title>Genome-wide diversity and gene expression profiling of Babesia microti isolates identify polymorphic genes that mediate host-pathogen interactions.</title>
        <authorList>
            <person name="Silva J.C."/>
            <person name="Cornillot E."/>
            <person name="McCracken C."/>
            <person name="Usmani-Brown S."/>
            <person name="Dwivedi A."/>
            <person name="Ifeonu O.O."/>
            <person name="Crabtree J."/>
            <person name="Gotia H.T."/>
            <person name="Virji A.Z."/>
            <person name="Reynes C."/>
            <person name="Colinge J."/>
            <person name="Kumar V."/>
            <person name="Lawres L."/>
            <person name="Pazzi J.E."/>
            <person name="Pablo J.V."/>
            <person name="Hung C."/>
            <person name="Brancato J."/>
            <person name="Kumari P."/>
            <person name="Orvis J."/>
            <person name="Tretina K."/>
            <person name="Chibucos M."/>
            <person name="Ott S."/>
            <person name="Sadzewicz L."/>
            <person name="Sengamalay N."/>
            <person name="Shetty A.C."/>
            <person name="Su Q."/>
            <person name="Tallon L."/>
            <person name="Fraser C.M."/>
            <person name="Frutos R."/>
            <person name="Molina D.M."/>
            <person name="Krause P.J."/>
            <person name="Ben Mamoun C."/>
        </authorList>
    </citation>
    <scope>NUCLEOTIDE SEQUENCE [LARGE SCALE GENOMIC DNA]</scope>
    <source>
        <strain evidence="11 12">RI</strain>
    </source>
</reference>
<protein>
    <submittedName>
        <fullName evidence="11">Orthologous to PfMRP, ABC transporter protein involved in chloroquine and quinine resistance</fullName>
        <ecNumber evidence="11">3.6.3.44</ecNumber>
    </submittedName>
</protein>
<accession>A0A1R4AAB1</accession>
<dbReference type="GO" id="GO:0005524">
    <property type="term" value="F:ATP binding"/>
    <property type="evidence" value="ECO:0007669"/>
    <property type="project" value="UniProtKB-KW"/>
</dbReference>
<gene>
    <name evidence="11" type="ORF">BMR1_02g01855</name>
</gene>
<dbReference type="VEuPathDB" id="PiroplasmaDB:BMR1_02g01855"/>
<sequence length="1284" mass="145775">MSNRVANCFMSPINFIRGIRMESFRQRERIDFPSSGGLNFICFSWLTDWILLKSHQELTDDELPSVDPVDKDLSKVETLEAILDKQTKLLCEGLFGKLNIAVYITYWKSFLMLIILGLLRDIMEFCNVLLLKTILKNMQNEDAINNKFLSGLVTTTLCILQIVDIFFDTHFFFYYYRLEIRIETTLGALICKRALYNPAGVEESIENCNIVKSNEGANLLNLQLFDIENASWGVLAITDLLLTPVRVAIIATWMYNQVGNASTTSTLIVGLITLLMCLLQIKSSSLVKLYLKKLDSRVVETKNILGNIRTLRLIRWMEYSKEAILTSRTRELQICNKRAYLYAVSNWLGSVLPYIVSLVTFVLYLMEKTPDLSLDASVAIPLMHTITYLIRPMKHLSGHLADHLSGIASLRRISKYLNLHSNNRADDANIHEDVNTVDKANDVEFEKKLIKLVKNGGVTVITGLSQGNKLEFLSQLESRIIKLDCECILTTPTSWLPSGTIRSVITFFRPYNELIYNRIVSACGLTDDFDSWEDGDHRTIDERGGSLSTGQRTRIAMARSIYYQEIKGSSGNSPLVQLIGNVFSVLDPSLACQVFWSLFTNLDDPGILSNSTCFVLMDEKLIKHIYQLKPASFNLALYNYQLDPVPLGTILDVFPKLTYSNLDVRNMKIEDIDSLESPKSILLDTPRKKIKNHAIPESDTSTPQLPLLQRYSWYLRHVGYFPLSILVFCTVSSAMAHVISDFIIGKWSSAGSQEGRMYLYLFTLFTSLTIVFDLCKCFYQAIGNLSGAKNTYESSVSGVLCSPMTFYDSMPLGRIINRLSTDQNYVDQSLFHRFCEVTSALSSITLILLSLCYLNPICIVIFPFFVLLVYCWVFKHYMGINKEIMKRTLRKRSPLCTICNQCIDGESVIRSFKVEKFMYQNYLDSLLEYQRMRFIKISSASWALLRLRVLSLPLEFASAVLTPFRGMADRSILKLDPTPRVGLALSYSFAFAKLTRQLINTIVQLETEMCCASRLQELSISTFDNIYTNADQSNVFTTAHKSLSIEFPPNIENFTDIHTLTNDKYDFYNFGRGLYGIVGRTGAGKSTLLNYISGIIPFDGKIQLDGVNISTLSDDVLGDIVGVIPHEMPMITGWSIRNYVNPRGIYPDYLIHDSLHKSGLTYFIRKLESEDPLSTVIMDKDNSVKSLFTPLIIQYISVARLILHSKLLRVVLVDEPRQSIKSGLPPIGQIINEYLHHCTTFIIAHHITSLETCKSIYLVELGRIVKSLPIEYFKTQQDLAMFIN</sequence>
<dbReference type="InterPro" id="IPR003439">
    <property type="entry name" value="ABC_transporter-like_ATP-bd"/>
</dbReference>
<feature type="transmembrane region" description="Helical" evidence="9">
    <location>
        <begin position="261"/>
        <end position="281"/>
    </location>
</feature>
<feature type="transmembrane region" description="Helical" evidence="9">
    <location>
        <begin position="846"/>
        <end position="870"/>
    </location>
</feature>
<proteinExistence type="inferred from homology"/>
<keyword evidence="11" id="KW-0378">Hydrolase</keyword>
<dbReference type="GO" id="GO:0016887">
    <property type="term" value="F:ATP hydrolysis activity"/>
    <property type="evidence" value="ECO:0007669"/>
    <property type="project" value="InterPro"/>
</dbReference>
<dbReference type="PANTHER" id="PTHR24223:SF456">
    <property type="entry name" value="MULTIDRUG RESISTANCE-ASSOCIATED PROTEIN LETHAL(2)03659"/>
    <property type="match status" value="1"/>
</dbReference>
<evidence type="ECO:0000256" key="8">
    <source>
        <dbReference type="ARBA" id="ARBA00023136"/>
    </source>
</evidence>
<dbReference type="InterPro" id="IPR011527">
    <property type="entry name" value="ABC1_TM_dom"/>
</dbReference>
<evidence type="ECO:0000259" key="10">
    <source>
        <dbReference type="PROSITE" id="PS50929"/>
    </source>
</evidence>
<keyword evidence="7 9" id="KW-1133">Transmembrane helix</keyword>
<evidence type="ECO:0000256" key="7">
    <source>
        <dbReference type="ARBA" id="ARBA00022989"/>
    </source>
</evidence>
<evidence type="ECO:0000313" key="11">
    <source>
        <dbReference type="EMBL" id="SJK85949.1"/>
    </source>
</evidence>
<evidence type="ECO:0000256" key="3">
    <source>
        <dbReference type="ARBA" id="ARBA00022448"/>
    </source>
</evidence>
<keyword evidence="5" id="KW-0547">Nucleotide-binding</keyword>
<evidence type="ECO:0000313" key="12">
    <source>
        <dbReference type="Proteomes" id="UP000002899"/>
    </source>
</evidence>
<dbReference type="KEGG" id="bmic:BMR1_02g01855"/>
<organism evidence="11 12">
    <name type="scientific">Babesia microti (strain RI)</name>
    <dbReference type="NCBI Taxonomy" id="1133968"/>
    <lineage>
        <taxon>Eukaryota</taxon>
        <taxon>Sar</taxon>
        <taxon>Alveolata</taxon>
        <taxon>Apicomplexa</taxon>
        <taxon>Aconoidasida</taxon>
        <taxon>Piroplasmida</taxon>
        <taxon>Babesiidae</taxon>
        <taxon>Babesia</taxon>
    </lineage>
</organism>
<keyword evidence="8 9" id="KW-0472">Membrane</keyword>
<keyword evidence="12" id="KW-1185">Reference proteome</keyword>
<feature type="transmembrane region" description="Helical" evidence="9">
    <location>
        <begin position="232"/>
        <end position="255"/>
    </location>
</feature>
<keyword evidence="4 9" id="KW-0812">Transmembrane</keyword>
<feature type="transmembrane region" description="Helical" evidence="9">
    <location>
        <begin position="718"/>
        <end position="739"/>
    </location>
</feature>
<feature type="transmembrane region" description="Helical" evidence="9">
    <location>
        <begin position="151"/>
        <end position="176"/>
    </location>
</feature>
<dbReference type="GO" id="GO:0016020">
    <property type="term" value="C:membrane"/>
    <property type="evidence" value="ECO:0007669"/>
    <property type="project" value="UniProtKB-SubCell"/>
</dbReference>
<dbReference type="RefSeq" id="XP_021338154.1">
    <property type="nucleotide sequence ID" value="XM_021481520.1"/>
</dbReference>
<keyword evidence="6" id="KW-0067">ATP-binding</keyword>
<dbReference type="OrthoDB" id="4865934at2759"/>
<evidence type="ECO:0000256" key="5">
    <source>
        <dbReference type="ARBA" id="ARBA00022741"/>
    </source>
</evidence>
<dbReference type="Pfam" id="PF00005">
    <property type="entry name" value="ABC_tran"/>
    <property type="match status" value="1"/>
</dbReference>
<reference evidence="11 12" key="2">
    <citation type="journal article" date="2013" name="PLoS ONE">
        <title>Whole genome mapping and re-organization of the nuclear and mitochondrial genomes of Babesia microti isolates.</title>
        <authorList>
            <person name="Cornillot E."/>
            <person name="Dassouli A."/>
            <person name="Garg A."/>
            <person name="Pachikara N."/>
            <person name="Randazzo S."/>
            <person name="Depoix D."/>
            <person name="Carcy B."/>
            <person name="Delbecq S."/>
            <person name="Frutos R."/>
            <person name="Silva J.C."/>
            <person name="Sutton R."/>
            <person name="Krause P.J."/>
            <person name="Mamoun C.B."/>
        </authorList>
    </citation>
    <scope>NUCLEOTIDE SEQUENCE [LARGE SCALE GENOMIC DNA]</scope>
    <source>
        <strain evidence="11 12">RI</strain>
    </source>
</reference>
<keyword evidence="3" id="KW-0813">Transport</keyword>
<evidence type="ECO:0000256" key="4">
    <source>
        <dbReference type="ARBA" id="ARBA00022692"/>
    </source>
</evidence>
<comment type="similarity">
    <text evidence="2">Belongs to the ABC transporter superfamily. ABCC family. Conjugate transporter (TC 3.A.1.208) subfamily.</text>
</comment>
<dbReference type="EC" id="3.6.3.44" evidence="11"/>
<reference evidence="11 12" key="1">
    <citation type="journal article" date="2012" name="Nucleic Acids Res.">
        <title>Sequencing of the smallest Apicomplexan genome from the human pathogen Babesia microti.</title>
        <authorList>
            <person name="Cornillot E."/>
            <person name="Hadj-Kaddour K."/>
            <person name="Dassouli A."/>
            <person name="Noel B."/>
            <person name="Ranwez V."/>
            <person name="Vacherie B."/>
            <person name="Augagneur Y."/>
            <person name="Bres V."/>
            <person name="Duclos A."/>
            <person name="Randazzo S."/>
            <person name="Carcy B."/>
            <person name="Debierre-Grockiego F."/>
            <person name="Delbecq S."/>
            <person name="Moubri-Menage K."/>
            <person name="Shams-Eldin H."/>
            <person name="Usmani-Brown S."/>
            <person name="Bringaud F."/>
            <person name="Wincker P."/>
            <person name="Vivares C.P."/>
            <person name="Schwarz R.T."/>
            <person name="Schetters T.P."/>
            <person name="Krause P.J."/>
            <person name="Gorenflot A."/>
            <person name="Berry V."/>
            <person name="Barbe V."/>
            <person name="Ben Mamoun C."/>
        </authorList>
    </citation>
    <scope>NUCLEOTIDE SEQUENCE [LARGE SCALE GENOMIC DNA]</scope>
    <source>
        <strain evidence="11 12">RI</strain>
    </source>
</reference>
<feature type="transmembrane region" description="Helical" evidence="9">
    <location>
        <begin position="759"/>
        <end position="779"/>
    </location>
</feature>
<comment type="subcellular location">
    <subcellularLocation>
        <location evidence="1">Membrane</location>
        <topology evidence="1">Multi-pass membrane protein</topology>
    </subcellularLocation>
</comment>
<name>A0A1R4AAB1_BABMR</name>
<dbReference type="GeneID" id="24424154"/>
<dbReference type="SUPFAM" id="SSF52540">
    <property type="entry name" value="P-loop containing nucleoside triphosphate hydrolases"/>
    <property type="match status" value="2"/>
</dbReference>
<dbReference type="PANTHER" id="PTHR24223">
    <property type="entry name" value="ATP-BINDING CASSETTE SUB-FAMILY C"/>
    <property type="match status" value="1"/>
</dbReference>
<dbReference type="InterPro" id="IPR050173">
    <property type="entry name" value="ABC_transporter_C-like"/>
</dbReference>
<dbReference type="GO" id="GO:0140359">
    <property type="term" value="F:ABC-type transporter activity"/>
    <property type="evidence" value="ECO:0007669"/>
    <property type="project" value="InterPro"/>
</dbReference>
<evidence type="ECO:0000256" key="9">
    <source>
        <dbReference type="SAM" id="Phobius"/>
    </source>
</evidence>
<dbReference type="SUPFAM" id="SSF90123">
    <property type="entry name" value="ABC transporter transmembrane region"/>
    <property type="match status" value="2"/>
</dbReference>
<dbReference type="SMR" id="A0A1R4AAB1"/>
<dbReference type="Pfam" id="PF00664">
    <property type="entry name" value="ABC_membrane"/>
    <property type="match status" value="1"/>
</dbReference>
<evidence type="ECO:0000256" key="6">
    <source>
        <dbReference type="ARBA" id="ARBA00022840"/>
    </source>
</evidence>
<evidence type="ECO:0000256" key="1">
    <source>
        <dbReference type="ARBA" id="ARBA00004141"/>
    </source>
</evidence>
<feature type="domain" description="ABC transmembrane type-1" evidence="10">
    <location>
        <begin position="111"/>
        <end position="405"/>
    </location>
</feature>
<dbReference type="Gene3D" id="1.20.1560.10">
    <property type="entry name" value="ABC transporter type 1, transmembrane domain"/>
    <property type="match status" value="2"/>
</dbReference>
<dbReference type="SMART" id="SM00382">
    <property type="entry name" value="AAA"/>
    <property type="match status" value="1"/>
</dbReference>
<dbReference type="Proteomes" id="UP000002899">
    <property type="component" value="Chromosome II"/>
</dbReference>
<dbReference type="InterPro" id="IPR036640">
    <property type="entry name" value="ABC1_TM_sf"/>
</dbReference>
<dbReference type="Gene3D" id="3.40.50.300">
    <property type="entry name" value="P-loop containing nucleotide triphosphate hydrolases"/>
    <property type="match status" value="2"/>
</dbReference>
<dbReference type="EMBL" id="FO082872">
    <property type="protein sequence ID" value="SJK85949.1"/>
    <property type="molecule type" value="Genomic_DNA"/>
</dbReference>
<evidence type="ECO:0000256" key="2">
    <source>
        <dbReference type="ARBA" id="ARBA00009726"/>
    </source>
</evidence>
<dbReference type="InterPro" id="IPR003593">
    <property type="entry name" value="AAA+_ATPase"/>
</dbReference>
<dbReference type="InterPro" id="IPR027417">
    <property type="entry name" value="P-loop_NTPase"/>
</dbReference>
<feature type="transmembrane region" description="Helical" evidence="9">
    <location>
        <begin position="339"/>
        <end position="366"/>
    </location>
</feature>
<dbReference type="PROSITE" id="PS50929">
    <property type="entry name" value="ABC_TM1F"/>
    <property type="match status" value="2"/>
</dbReference>
<feature type="domain" description="ABC transmembrane type-1" evidence="10">
    <location>
        <begin position="725"/>
        <end position="951"/>
    </location>
</feature>